<sequence>MARFIVGPNDWNFRDAYQQASDGDTLELEDNTRVDLGSSVFQINKSLEIVGQMTAAKDLTCYIDGAIAVTNQAQVTLRRIIFRAEIDRVMLSVDNASLKLSQVIIYNGYQDAMTKVSIWANDADVTATASIFKAISSDTGSTLKLSHSHLDLG</sequence>
<accession>A0A6F9Y5T3</accession>
<reference evidence="1" key="1">
    <citation type="submission" date="2019-10" db="EMBL/GenBank/DDBJ databases">
        <title>Lactobacillus agilis SN811 Whole Genome Sequencing Project.</title>
        <authorList>
            <person name="Suzuki S."/>
            <person name="Endo A."/>
            <person name="Maeno S."/>
            <person name="Shiwa Y."/>
            <person name="Matsutani M."/>
            <person name="Kajikawa A."/>
        </authorList>
    </citation>
    <scope>NUCLEOTIDE SEQUENCE</scope>
    <source>
        <strain evidence="1">SN811</strain>
    </source>
</reference>
<protein>
    <submittedName>
        <fullName evidence="1">Uncharacterized protein</fullName>
    </submittedName>
</protein>
<gene>
    <name evidence="1" type="ORF">SN811_12880</name>
</gene>
<dbReference type="RefSeq" id="WP_172577427.1">
    <property type="nucleotide sequence ID" value="NZ_BLAP01000049.1"/>
</dbReference>
<proteinExistence type="predicted"/>
<evidence type="ECO:0000313" key="1">
    <source>
        <dbReference type="EMBL" id="GET12788.1"/>
    </source>
</evidence>
<dbReference type="AlphaFoldDB" id="A0A6F9Y5T3"/>
<dbReference type="EMBL" id="BLAP01000049">
    <property type="protein sequence ID" value="GET12788.1"/>
    <property type="molecule type" value="Genomic_DNA"/>
</dbReference>
<name>A0A6F9Y5T3_9LACO</name>
<dbReference type="Proteomes" id="UP000494160">
    <property type="component" value="Unassembled WGS sequence"/>
</dbReference>
<organism evidence="1">
    <name type="scientific">Ligilactobacillus agilis</name>
    <dbReference type="NCBI Taxonomy" id="1601"/>
    <lineage>
        <taxon>Bacteria</taxon>
        <taxon>Bacillati</taxon>
        <taxon>Bacillota</taxon>
        <taxon>Bacilli</taxon>
        <taxon>Lactobacillales</taxon>
        <taxon>Lactobacillaceae</taxon>
        <taxon>Ligilactobacillus</taxon>
    </lineage>
</organism>
<comment type="caution">
    <text evidence="1">The sequence shown here is derived from an EMBL/GenBank/DDBJ whole genome shotgun (WGS) entry which is preliminary data.</text>
</comment>